<dbReference type="InterPro" id="IPR036637">
    <property type="entry name" value="Phosphohistidine_dom_sf"/>
</dbReference>
<dbReference type="GO" id="GO:0005524">
    <property type="term" value="F:ATP binding"/>
    <property type="evidence" value="ECO:0007669"/>
    <property type="project" value="InterPro"/>
</dbReference>
<protein>
    <recommendedName>
        <fullName evidence="5">Pyruvate, phosphate dikinase</fullName>
        <ecNumber evidence="4">2.7.9.1</ecNumber>
    </recommendedName>
    <alternativeName>
        <fullName evidence="10">Pyruvate, orthophosphate dikinase</fullName>
    </alternativeName>
</protein>
<evidence type="ECO:0000256" key="6">
    <source>
        <dbReference type="ARBA" id="ARBA00022679"/>
    </source>
</evidence>
<reference evidence="16 17" key="1">
    <citation type="submission" date="2019-12" db="EMBL/GenBank/DDBJ databases">
        <title>Complete genome sequence of Algicella marina strain 9Alg 56(T) isolated from the red alga Tichocarpus crinitus.</title>
        <authorList>
            <person name="Kim S.-G."/>
            <person name="Nedashkovskaya O.I."/>
        </authorList>
    </citation>
    <scope>NUCLEOTIDE SEQUENCE [LARGE SCALE GENOMIC DNA]</scope>
    <source>
        <strain evidence="16 17">9Alg 56</strain>
    </source>
</reference>
<keyword evidence="17" id="KW-1185">Reference proteome</keyword>
<keyword evidence="7 13" id="KW-0479">Metal-binding</keyword>
<dbReference type="InterPro" id="IPR018274">
    <property type="entry name" value="PEP_util_AS"/>
</dbReference>
<evidence type="ECO:0000313" key="16">
    <source>
        <dbReference type="EMBL" id="QHQ34290.1"/>
    </source>
</evidence>
<feature type="domain" description="PEP-utilising enzyme mobile" evidence="14">
    <location>
        <begin position="403"/>
        <end position="485"/>
    </location>
</feature>
<feature type="binding site" evidence="12">
    <location>
        <position position="599"/>
    </location>
    <ligand>
        <name>substrate</name>
    </ligand>
</feature>
<evidence type="ECO:0000256" key="11">
    <source>
        <dbReference type="PIRSR" id="PIRSR000853-1"/>
    </source>
</evidence>
<dbReference type="PIRSF" id="PIRSF000853">
    <property type="entry name" value="PPDK"/>
    <property type="match status" value="1"/>
</dbReference>
<dbReference type="Gene3D" id="3.30.470.20">
    <property type="entry name" value="ATP-grasp fold, B domain"/>
    <property type="match status" value="1"/>
</dbReference>
<evidence type="ECO:0000256" key="2">
    <source>
        <dbReference type="ARBA" id="ARBA00003144"/>
    </source>
</evidence>
<evidence type="ECO:0000256" key="1">
    <source>
        <dbReference type="ARBA" id="ARBA00001946"/>
    </source>
</evidence>
<feature type="binding site" evidence="13">
    <location>
        <position position="727"/>
    </location>
    <ligand>
        <name>Mg(2+)</name>
        <dbReference type="ChEBI" id="CHEBI:18420"/>
    </ligand>
</feature>
<dbReference type="NCBIfam" id="TIGR01828">
    <property type="entry name" value="pyru_phos_dikin"/>
    <property type="match status" value="1"/>
</dbReference>
<evidence type="ECO:0000256" key="7">
    <source>
        <dbReference type="ARBA" id="ARBA00022723"/>
    </source>
</evidence>
<comment type="function">
    <text evidence="2">Catalyzes the reversible phosphorylation of pyruvate and phosphate.</text>
</comment>
<dbReference type="PANTHER" id="PTHR22931">
    <property type="entry name" value="PHOSPHOENOLPYRUVATE DIKINASE-RELATED"/>
    <property type="match status" value="1"/>
</dbReference>
<dbReference type="InterPro" id="IPR040442">
    <property type="entry name" value="Pyrv_kinase-like_dom_sf"/>
</dbReference>
<proteinExistence type="inferred from homology"/>
<keyword evidence="16" id="KW-0670">Pyruvate</keyword>
<dbReference type="Pfam" id="PF02896">
    <property type="entry name" value="PEP-utilizers_C"/>
    <property type="match status" value="1"/>
</dbReference>
<feature type="binding site" evidence="12">
    <location>
        <position position="749"/>
    </location>
    <ligand>
        <name>substrate</name>
    </ligand>
</feature>
<dbReference type="Gene3D" id="1.10.189.10">
    <property type="entry name" value="Pyruvate Phosphate Dikinase, domain 2"/>
    <property type="match status" value="1"/>
</dbReference>
<feature type="active site" description="Tele-phosphohistidine intermediate" evidence="11">
    <location>
        <position position="436"/>
    </location>
</feature>
<evidence type="ECO:0000256" key="13">
    <source>
        <dbReference type="PIRSR" id="PIRSR000853-3"/>
    </source>
</evidence>
<sequence length="860" mass="92891">MTHPIIFHPLDGTLPDSALVGARARRIARMRKAGLPVPPAVALDFAAVAALTEGADLPPLPEGFTLPVSLRGSAGDSAWGGPQAMLNIGFGPDTRNTIATTLGEAAAWELERRLIQTFGTRVAGLDLEDFENLYYDQLKLSPQPEEEDLAAIVAAAHEFYADEEGEEFPMDARLQLGRAVRAMAGEWHATTARILREAKGAPPDAGLGLVVQQMVFGLGEGSGAGMFQAVESNSGRPTRTGRFLPNAQGTDAQRGARTPHLISAEERAAAGQSLPALEELFPEIYANLLARHAEVTALFGEQMALFFTIARGEFWILDAVPVRRNPEAAIRIAVDLAKAGYITREQALLRVEPRNIGETLHPQIDKDARRDVFGSGLPASPGGATGRICFSSEAAAALHAQDQSSILVRVETSPEDIRGMHVTAAVLTVRGGMTSHAAVIARGLGVPCVVGASDLDLNLRDGTLTALDGRIFREGDIITIDGTTGQAIAGTMKMQPAAPSDALDTLLEWADQTRRLGVRANADTAQDASLARRFKVDGIGLCRTEHTFFQGERINAMREMILAEDRTSRDRALARMLPMQRGDFEDLFEIMRGLPVTIRLLDPPLHEFLPHSATERAQLAREMDIPVEKLTHRIEDMAEFNPMLGKRGVRLGITMPEIYDMQARAIFEAALNAGKKTGAQIVPEIMIPLVSANREVELVKERIAEVAKAVEMENQASVQYHVGVMVETPRGALRAGDLARSTTFLSFGTNDLTQMAYGLSRDDAGRFMRDYVGKGVFPEDPFHTLDLEGVGELLLLAARRGRSENSDLTLGLCGEHGGDPASIRFCDVAGFDYVSCSPFRVPVARLAAAQSAILSAKRGE</sequence>
<dbReference type="GO" id="GO:0016301">
    <property type="term" value="F:kinase activity"/>
    <property type="evidence" value="ECO:0007669"/>
    <property type="project" value="UniProtKB-KW"/>
</dbReference>
<dbReference type="EC" id="2.7.9.1" evidence="4"/>
<dbReference type="InterPro" id="IPR010121">
    <property type="entry name" value="Pyruvate_phosphate_dikinase"/>
</dbReference>
<dbReference type="InterPro" id="IPR015813">
    <property type="entry name" value="Pyrv/PenolPyrv_kinase-like_dom"/>
</dbReference>
<evidence type="ECO:0000256" key="9">
    <source>
        <dbReference type="ARBA" id="ARBA00022842"/>
    </source>
</evidence>
<dbReference type="InterPro" id="IPR000121">
    <property type="entry name" value="PEP_util_C"/>
</dbReference>
<name>A0A6P1SX96_9RHOB</name>
<organism evidence="16 17">
    <name type="scientific">Algicella marina</name>
    <dbReference type="NCBI Taxonomy" id="2683284"/>
    <lineage>
        <taxon>Bacteria</taxon>
        <taxon>Pseudomonadati</taxon>
        <taxon>Pseudomonadota</taxon>
        <taxon>Alphaproteobacteria</taxon>
        <taxon>Rhodobacterales</taxon>
        <taxon>Paracoccaceae</taxon>
        <taxon>Algicella</taxon>
    </lineage>
</organism>
<evidence type="ECO:0000256" key="10">
    <source>
        <dbReference type="ARBA" id="ARBA00032883"/>
    </source>
</evidence>
<dbReference type="InterPro" id="IPR008279">
    <property type="entry name" value="PEP-util_enz_mobile_dom"/>
</dbReference>
<keyword evidence="6 16" id="KW-0808">Transferase</keyword>
<comment type="cofactor">
    <cofactor evidence="1 13">
        <name>Mg(2+)</name>
        <dbReference type="ChEBI" id="CHEBI:18420"/>
    </cofactor>
</comment>
<evidence type="ECO:0000259" key="15">
    <source>
        <dbReference type="Pfam" id="PF02896"/>
    </source>
</evidence>
<dbReference type="Gene3D" id="3.50.30.10">
    <property type="entry name" value="Phosphohistidine domain"/>
    <property type="match status" value="1"/>
</dbReference>
<dbReference type="GO" id="GO:0050242">
    <property type="term" value="F:pyruvate, phosphate dikinase activity"/>
    <property type="evidence" value="ECO:0007669"/>
    <property type="project" value="UniProtKB-EC"/>
</dbReference>
<evidence type="ECO:0000259" key="14">
    <source>
        <dbReference type="Pfam" id="PF00391"/>
    </source>
</evidence>
<dbReference type="AlphaFoldDB" id="A0A6P1SX96"/>
<feature type="domain" description="PEP-utilising enzyme C-terminal" evidence="15">
    <location>
        <begin position="502"/>
        <end position="851"/>
    </location>
</feature>
<feature type="active site" description="Proton donor" evidence="11">
    <location>
        <position position="813"/>
    </location>
</feature>
<feature type="binding site" evidence="12">
    <location>
        <position position="727"/>
    </location>
    <ligand>
        <name>substrate</name>
    </ligand>
</feature>
<dbReference type="InterPro" id="IPR013815">
    <property type="entry name" value="ATP_grasp_subdomain_1"/>
</dbReference>
<comment type="similarity">
    <text evidence="3">Belongs to the PEP-utilizing enzyme family.</text>
</comment>
<dbReference type="KEGG" id="amaq:GO499_03325"/>
<dbReference type="RefSeq" id="WP_161860861.1">
    <property type="nucleotide sequence ID" value="NZ_CP046620.1"/>
</dbReference>
<evidence type="ECO:0000256" key="4">
    <source>
        <dbReference type="ARBA" id="ARBA00011994"/>
    </source>
</evidence>
<dbReference type="PROSITE" id="PS00370">
    <property type="entry name" value="PEP_ENZYMES_PHOS_SITE"/>
    <property type="match status" value="1"/>
</dbReference>
<dbReference type="Gene3D" id="3.20.20.60">
    <property type="entry name" value="Phosphoenolpyruvate-binding domains"/>
    <property type="match status" value="1"/>
</dbReference>
<dbReference type="SUPFAM" id="SSF52009">
    <property type="entry name" value="Phosphohistidine domain"/>
    <property type="match status" value="1"/>
</dbReference>
<keyword evidence="9 13" id="KW-0460">Magnesium</keyword>
<dbReference type="Proteomes" id="UP000464495">
    <property type="component" value="Chromosome"/>
</dbReference>
<evidence type="ECO:0000256" key="8">
    <source>
        <dbReference type="ARBA" id="ARBA00022777"/>
    </source>
</evidence>
<feature type="binding site" evidence="13">
    <location>
        <position position="751"/>
    </location>
    <ligand>
        <name>Mg(2+)</name>
        <dbReference type="ChEBI" id="CHEBI:18420"/>
    </ligand>
</feature>
<dbReference type="Gene3D" id="1.20.80.30">
    <property type="match status" value="1"/>
</dbReference>
<feature type="binding site" evidence="12">
    <location>
        <position position="748"/>
    </location>
    <ligand>
        <name>substrate</name>
    </ligand>
</feature>
<feature type="binding site" evidence="12">
    <location>
        <position position="543"/>
    </location>
    <ligand>
        <name>substrate</name>
    </ligand>
</feature>
<dbReference type="Pfam" id="PF00391">
    <property type="entry name" value="PEP-utilizers"/>
    <property type="match status" value="1"/>
</dbReference>
<accession>A0A6P1SX96</accession>
<gene>
    <name evidence="16" type="ORF">GO499_03325</name>
</gene>
<dbReference type="PANTHER" id="PTHR22931:SF9">
    <property type="entry name" value="PYRUVATE, PHOSPHATE DIKINASE 1, CHLOROPLASTIC"/>
    <property type="match status" value="1"/>
</dbReference>
<evidence type="ECO:0000256" key="5">
    <source>
        <dbReference type="ARBA" id="ARBA00020138"/>
    </source>
</evidence>
<dbReference type="Gene3D" id="3.30.1490.20">
    <property type="entry name" value="ATP-grasp fold, A domain"/>
    <property type="match status" value="1"/>
</dbReference>
<dbReference type="EMBL" id="CP046620">
    <property type="protein sequence ID" value="QHQ34290.1"/>
    <property type="molecule type" value="Genomic_DNA"/>
</dbReference>
<evidence type="ECO:0000313" key="17">
    <source>
        <dbReference type="Proteomes" id="UP000464495"/>
    </source>
</evidence>
<evidence type="ECO:0000256" key="12">
    <source>
        <dbReference type="PIRSR" id="PIRSR000853-2"/>
    </source>
</evidence>
<dbReference type="SUPFAM" id="SSF56059">
    <property type="entry name" value="Glutathione synthetase ATP-binding domain-like"/>
    <property type="match status" value="1"/>
</dbReference>
<evidence type="ECO:0000256" key="3">
    <source>
        <dbReference type="ARBA" id="ARBA00007837"/>
    </source>
</evidence>
<feature type="binding site" evidence="12">
    <location>
        <position position="751"/>
    </location>
    <ligand>
        <name>substrate</name>
    </ligand>
</feature>
<dbReference type="SUPFAM" id="SSF51621">
    <property type="entry name" value="Phosphoenolpyruvate/pyruvate domain"/>
    <property type="match status" value="1"/>
</dbReference>
<dbReference type="GO" id="GO:0046872">
    <property type="term" value="F:metal ion binding"/>
    <property type="evidence" value="ECO:0007669"/>
    <property type="project" value="UniProtKB-KW"/>
</dbReference>
<feature type="binding site" evidence="12">
    <location>
        <position position="750"/>
    </location>
    <ligand>
        <name>substrate</name>
    </ligand>
</feature>
<keyword evidence="8 16" id="KW-0418">Kinase</keyword>